<sequence length="273" mass="30901">MSQPLIPNRWHLRRVAGSAARACLICYKPSSSVLITPDNKDFFYICPLHLKDKGFCSPIVDEEEVAARRKKEEMEKEIEKVTREYEEKMKRKKEKGKGKQKDKDKDEKDEKGKKQDNEDEEKAEKEKDDKIKAIRAGSAGESTGEEAPRIYALHKSYGNGEKESPTDERCVVLSLSAKGRSLALLQSIIWTTMSTTKLRQGSKYPGLPRNSTVEYDAMYDGSGRLVLCAQLRTHGTDLGNRAQVSNTYLAQLAMTRYRVSNSSWSGSFLTIKH</sequence>
<reference evidence="2" key="1">
    <citation type="submission" date="2023-03" db="EMBL/GenBank/DDBJ databases">
        <title>Emydomyces testavorans Genome Sequence.</title>
        <authorList>
            <person name="Hoyer L."/>
        </authorList>
    </citation>
    <scope>NUCLEOTIDE SEQUENCE</scope>
    <source>
        <strain evidence="2">16-2883</strain>
    </source>
</reference>
<organism evidence="2 3">
    <name type="scientific">Emydomyces testavorans</name>
    <dbReference type="NCBI Taxonomy" id="2070801"/>
    <lineage>
        <taxon>Eukaryota</taxon>
        <taxon>Fungi</taxon>
        <taxon>Dikarya</taxon>
        <taxon>Ascomycota</taxon>
        <taxon>Pezizomycotina</taxon>
        <taxon>Eurotiomycetes</taxon>
        <taxon>Eurotiomycetidae</taxon>
        <taxon>Onygenales</taxon>
        <taxon>Nannizziopsiaceae</taxon>
        <taxon>Emydomyces</taxon>
    </lineage>
</organism>
<feature type="compositionally biased region" description="Basic and acidic residues" evidence="1">
    <location>
        <begin position="97"/>
        <end position="132"/>
    </location>
</feature>
<evidence type="ECO:0000313" key="2">
    <source>
        <dbReference type="EMBL" id="WEW55510.1"/>
    </source>
</evidence>
<dbReference type="GO" id="GO:0005768">
    <property type="term" value="C:endosome"/>
    <property type="evidence" value="ECO:0007669"/>
    <property type="project" value="TreeGrafter"/>
</dbReference>
<dbReference type="Proteomes" id="UP001219355">
    <property type="component" value="Chromosome 1"/>
</dbReference>
<dbReference type="Pfam" id="PF08432">
    <property type="entry name" value="Vfa1"/>
    <property type="match status" value="1"/>
</dbReference>
<name>A0AAF0IEY8_9EURO</name>
<dbReference type="EMBL" id="CP120627">
    <property type="protein sequence ID" value="WEW55510.1"/>
    <property type="molecule type" value="Genomic_DNA"/>
</dbReference>
<accession>A0AAF0IEY8</accession>
<proteinExistence type="predicted"/>
<dbReference type="PANTHER" id="PTHR28218:SF1">
    <property type="entry name" value="VPS4-ASSOCIATED PROTEIN 1"/>
    <property type="match status" value="1"/>
</dbReference>
<evidence type="ECO:0008006" key="4">
    <source>
        <dbReference type="Google" id="ProtNLM"/>
    </source>
</evidence>
<evidence type="ECO:0000256" key="1">
    <source>
        <dbReference type="SAM" id="MobiDB-lite"/>
    </source>
</evidence>
<evidence type="ECO:0000313" key="3">
    <source>
        <dbReference type="Proteomes" id="UP001219355"/>
    </source>
</evidence>
<dbReference type="InterPro" id="IPR013640">
    <property type="entry name" value="Vfa1"/>
</dbReference>
<dbReference type="PANTHER" id="PTHR28218">
    <property type="entry name" value="VPS4-ASSOCIATED PROTEIN 1"/>
    <property type="match status" value="1"/>
</dbReference>
<dbReference type="AlphaFoldDB" id="A0AAF0IEY8"/>
<feature type="region of interest" description="Disordered" evidence="1">
    <location>
        <begin position="86"/>
        <end position="147"/>
    </location>
</feature>
<gene>
    <name evidence="2" type="ORF">PRK78_000941</name>
</gene>
<protein>
    <recommendedName>
        <fullName evidence="4">DUF1742-domain-containing protein</fullName>
    </recommendedName>
</protein>
<dbReference type="GO" id="GO:0007034">
    <property type="term" value="P:vacuolar transport"/>
    <property type="evidence" value="ECO:0007669"/>
    <property type="project" value="TreeGrafter"/>
</dbReference>
<keyword evidence="3" id="KW-1185">Reference proteome</keyword>